<keyword evidence="2" id="KW-1185">Reference proteome</keyword>
<evidence type="ECO:0000313" key="1">
    <source>
        <dbReference type="EMBL" id="CAK9212713.1"/>
    </source>
</evidence>
<proteinExistence type="predicted"/>
<dbReference type="PANTHER" id="PTHR35715">
    <property type="entry name" value="OS08G0511800 PROTEIN"/>
    <property type="match status" value="1"/>
</dbReference>
<reference evidence="1" key="1">
    <citation type="submission" date="2024-02" db="EMBL/GenBank/DDBJ databases">
        <authorList>
            <consortium name="ELIXIR-Norway"/>
            <consortium name="Elixir Norway"/>
        </authorList>
    </citation>
    <scope>NUCLEOTIDE SEQUENCE</scope>
</reference>
<protein>
    <submittedName>
        <fullName evidence="1">Uncharacterized protein</fullName>
    </submittedName>
</protein>
<dbReference type="PANTHER" id="PTHR35715:SF2">
    <property type="entry name" value="OS08G0511800 PROTEIN"/>
    <property type="match status" value="1"/>
</dbReference>
<name>A0ABP0U4R0_9BRYO</name>
<sequence length="174" mass="19937">MTLRIKAVVENFVRELKAALDADIQEGIMKEREMRSYLEEREREVAEREAAWRADLGRREVGDFHSPLLARRGWTAYPAILMDFYDGMWEGEREETLEFIVGPFGGGGGGCCMYHWQAEIAKQEARLKVEQENLEKEKSVLMGTASSLDHQDGALEITVSGEKYRCLRFSKAKK</sequence>
<evidence type="ECO:0000313" key="2">
    <source>
        <dbReference type="Proteomes" id="UP001497512"/>
    </source>
</evidence>
<organism evidence="1 2">
    <name type="scientific">Sphagnum troendelagicum</name>
    <dbReference type="NCBI Taxonomy" id="128251"/>
    <lineage>
        <taxon>Eukaryota</taxon>
        <taxon>Viridiplantae</taxon>
        <taxon>Streptophyta</taxon>
        <taxon>Embryophyta</taxon>
        <taxon>Bryophyta</taxon>
        <taxon>Sphagnophytina</taxon>
        <taxon>Sphagnopsida</taxon>
        <taxon>Sphagnales</taxon>
        <taxon>Sphagnaceae</taxon>
        <taxon>Sphagnum</taxon>
    </lineage>
</organism>
<dbReference type="EMBL" id="OZ019911">
    <property type="protein sequence ID" value="CAK9212713.1"/>
    <property type="molecule type" value="Genomic_DNA"/>
</dbReference>
<gene>
    <name evidence="1" type="ORF">CSSPTR1EN2_LOCUS11374</name>
</gene>
<accession>A0ABP0U4R0</accession>
<dbReference type="Proteomes" id="UP001497512">
    <property type="component" value="Chromosome 19"/>
</dbReference>